<evidence type="ECO:0000313" key="2">
    <source>
        <dbReference type="Proteomes" id="UP000699462"/>
    </source>
</evidence>
<sequence length="81" mass="8622">KEDCGVSTCQCVREAANLTASQSTEVGPGSLGPTLLACDDGRPRLPIGDAHEAHLVRLCYVALLVQALLARKHVPLQRSED</sequence>
<dbReference type="EMBL" id="JTDF01008663">
    <property type="protein sequence ID" value="KAF8564448.1"/>
    <property type="molecule type" value="Genomic_DNA"/>
</dbReference>
<accession>A0A8T0DC97</accession>
<protein>
    <submittedName>
        <fullName evidence="1">Uncharacterized protein</fullName>
    </submittedName>
</protein>
<name>A0A8T0DC97_9TREM</name>
<keyword evidence="2" id="KW-1185">Reference proteome</keyword>
<feature type="non-terminal residue" evidence="1">
    <location>
        <position position="1"/>
    </location>
</feature>
<dbReference type="AlphaFoldDB" id="A0A8T0DC97"/>
<reference evidence="1 2" key="1">
    <citation type="submission" date="2019-07" db="EMBL/GenBank/DDBJ databases">
        <title>Annotation for the trematode Paragonimus westermani.</title>
        <authorList>
            <person name="Choi Y.-J."/>
        </authorList>
    </citation>
    <scope>NUCLEOTIDE SEQUENCE [LARGE SCALE GENOMIC DNA]</scope>
    <source>
        <strain evidence="1">180907_Pwestermani</strain>
    </source>
</reference>
<evidence type="ECO:0000313" key="1">
    <source>
        <dbReference type="EMBL" id="KAF8564448.1"/>
    </source>
</evidence>
<proteinExistence type="predicted"/>
<dbReference type="Proteomes" id="UP000699462">
    <property type="component" value="Unassembled WGS sequence"/>
</dbReference>
<gene>
    <name evidence="1" type="ORF">P879_09537</name>
</gene>
<organism evidence="1 2">
    <name type="scientific">Paragonimus westermani</name>
    <dbReference type="NCBI Taxonomy" id="34504"/>
    <lineage>
        <taxon>Eukaryota</taxon>
        <taxon>Metazoa</taxon>
        <taxon>Spiralia</taxon>
        <taxon>Lophotrochozoa</taxon>
        <taxon>Platyhelminthes</taxon>
        <taxon>Trematoda</taxon>
        <taxon>Digenea</taxon>
        <taxon>Plagiorchiida</taxon>
        <taxon>Troglotremata</taxon>
        <taxon>Troglotrematidae</taxon>
        <taxon>Paragonimus</taxon>
    </lineage>
</organism>
<comment type="caution">
    <text evidence="1">The sequence shown here is derived from an EMBL/GenBank/DDBJ whole genome shotgun (WGS) entry which is preliminary data.</text>
</comment>